<evidence type="ECO:0000256" key="6">
    <source>
        <dbReference type="ARBA" id="ARBA00022763"/>
    </source>
</evidence>
<dbReference type="GO" id="GO:0000781">
    <property type="term" value="C:chromosome, telomeric region"/>
    <property type="evidence" value="ECO:0007669"/>
    <property type="project" value="UniProtKB-SubCell"/>
</dbReference>
<dbReference type="Gene3D" id="2.40.290.10">
    <property type="match status" value="2"/>
</dbReference>
<keyword evidence="19" id="KW-1185">Reference proteome</keyword>
<evidence type="ECO:0000256" key="1">
    <source>
        <dbReference type="ARBA" id="ARBA00004123"/>
    </source>
</evidence>
<accession>A0A9P6Z211</accession>
<evidence type="ECO:0000256" key="14">
    <source>
        <dbReference type="ARBA" id="ARBA00023242"/>
    </source>
</evidence>
<sequence length="584" mass="67045">MTYEPTEDGNSFFNEEDQEEKDTEQYNQKECILFVIDCNPTMFIKDEKGDIPVKSAFEKIRSSMLSKVLNQPTDQVGIVLFGTREKQNATDNESVYVLQTIDIPDASRIKEIDGFIQNISTLHDKYGSIDWEFPMSDLFWVCSDAFFGSAPKYSAKRMFLITNNDNPHQNNDAIRQSSVQRAKDLITTGVEIRLFGLQKDNKPFNPSLFYNAILDDPTSDSFSCHPKLEQLEAIVKSKRAKSRSQFHLPLKLSDHLSIGVTGYNMIIEQRISTAKYFYTAEDEVKEAIGTTRWICVDTNQPLTRMDIDYAFNYGGEKIIFSKKELEDIQTLSEPGILLLGFRDIKELEPHYQVTHPYFIYPDDTVKRANTQPKIAALIPQEERKDREGNQIEPPGLQVVILPYADEIRSLPVLSTPKPNQEAIETAKEVVNKLYMREGFDPNRYENPYIRNHNNMIQTIALETEFEPEVDTIIPNYELIENELVSVIDNFKEQVGLDNITEEELLSFAVGQKRKVIDQDLSDSYKKLKLEGQSVENLWEQGQLTKLTNDSLKNFLKENGVQPKKVKADLVAQVSEYLSKKFKTN</sequence>
<evidence type="ECO:0000256" key="7">
    <source>
        <dbReference type="ARBA" id="ARBA00022801"/>
    </source>
</evidence>
<evidence type="ECO:0000256" key="16">
    <source>
        <dbReference type="SAM" id="MobiDB-lite"/>
    </source>
</evidence>
<dbReference type="GO" id="GO:0006303">
    <property type="term" value="P:double-strand break repair via nonhomologous end joining"/>
    <property type="evidence" value="ECO:0007669"/>
    <property type="project" value="InterPro"/>
</dbReference>
<evidence type="ECO:0000256" key="10">
    <source>
        <dbReference type="ARBA" id="ARBA00022895"/>
    </source>
</evidence>
<dbReference type="Proteomes" id="UP000740926">
    <property type="component" value="Unassembled WGS sequence"/>
</dbReference>
<dbReference type="SUPFAM" id="SSF100939">
    <property type="entry name" value="SPOC domain-like"/>
    <property type="match status" value="1"/>
</dbReference>
<keyword evidence="6" id="KW-0227">DNA damage</keyword>
<comment type="caution">
    <text evidence="18">The sequence shown here is derived from an EMBL/GenBank/DDBJ whole genome shotgun (WGS) entry which is preliminary data.</text>
</comment>
<dbReference type="PANTHER" id="PTHR12604:SF2">
    <property type="entry name" value="X-RAY REPAIR CROSS-COMPLEMENTING PROTEIN 6"/>
    <property type="match status" value="1"/>
</dbReference>
<dbReference type="GO" id="GO:0005524">
    <property type="term" value="F:ATP binding"/>
    <property type="evidence" value="ECO:0007669"/>
    <property type="project" value="UniProtKB-KW"/>
</dbReference>
<proteinExistence type="inferred from homology"/>
<comment type="similarity">
    <text evidence="3">Belongs to the ku70 family.</text>
</comment>
<dbReference type="EMBL" id="JAANIU010001081">
    <property type="protein sequence ID" value="KAG1568706.1"/>
    <property type="molecule type" value="Genomic_DNA"/>
</dbReference>
<dbReference type="PANTHER" id="PTHR12604">
    <property type="entry name" value="KU AUTOANTIGEN DNA HELICASE"/>
    <property type="match status" value="1"/>
</dbReference>
<dbReference type="SMART" id="SM00559">
    <property type="entry name" value="Ku78"/>
    <property type="match status" value="1"/>
</dbReference>
<keyword evidence="12" id="KW-0233">DNA recombination</keyword>
<dbReference type="GO" id="GO:0003684">
    <property type="term" value="F:damaged DNA binding"/>
    <property type="evidence" value="ECO:0007669"/>
    <property type="project" value="InterPro"/>
</dbReference>
<keyword evidence="5" id="KW-0547">Nucleotide-binding</keyword>
<dbReference type="InterPro" id="IPR005161">
    <property type="entry name" value="Ku_N"/>
</dbReference>
<keyword evidence="10" id="KW-0158">Chromosome</keyword>
<dbReference type="AlphaFoldDB" id="A0A9P6Z211"/>
<keyword evidence="14" id="KW-0539">Nucleus</keyword>
<dbReference type="PIRSF" id="PIRSF003033">
    <property type="entry name" value="Ku70"/>
    <property type="match status" value="1"/>
</dbReference>
<dbReference type="Gene3D" id="1.10.1600.10">
    <property type="match status" value="1"/>
</dbReference>
<dbReference type="InterPro" id="IPR005160">
    <property type="entry name" value="Ku_C"/>
</dbReference>
<dbReference type="GO" id="GO:0042162">
    <property type="term" value="F:telomeric DNA binding"/>
    <property type="evidence" value="ECO:0007669"/>
    <property type="project" value="InterPro"/>
</dbReference>
<evidence type="ECO:0000256" key="9">
    <source>
        <dbReference type="ARBA" id="ARBA00022840"/>
    </source>
</evidence>
<dbReference type="GO" id="GO:0006310">
    <property type="term" value="P:DNA recombination"/>
    <property type="evidence" value="ECO:0007669"/>
    <property type="project" value="UniProtKB-KW"/>
</dbReference>
<name>A0A9P6Z211_9FUNG</name>
<evidence type="ECO:0000256" key="5">
    <source>
        <dbReference type="ARBA" id="ARBA00022741"/>
    </source>
</evidence>
<evidence type="ECO:0000256" key="11">
    <source>
        <dbReference type="ARBA" id="ARBA00023125"/>
    </source>
</evidence>
<evidence type="ECO:0000313" key="19">
    <source>
        <dbReference type="Proteomes" id="UP000740926"/>
    </source>
</evidence>
<dbReference type="SUPFAM" id="SSF53300">
    <property type="entry name" value="vWA-like"/>
    <property type="match status" value="1"/>
</dbReference>
<dbReference type="Pfam" id="PF03730">
    <property type="entry name" value="Ku_C"/>
    <property type="match status" value="1"/>
</dbReference>
<organism evidence="18 19">
    <name type="scientific">Rhizopus delemar</name>
    <dbReference type="NCBI Taxonomy" id="936053"/>
    <lineage>
        <taxon>Eukaryota</taxon>
        <taxon>Fungi</taxon>
        <taxon>Fungi incertae sedis</taxon>
        <taxon>Mucoromycota</taxon>
        <taxon>Mucoromycotina</taxon>
        <taxon>Mucoromycetes</taxon>
        <taxon>Mucorales</taxon>
        <taxon>Mucorineae</taxon>
        <taxon>Rhizopodaceae</taxon>
        <taxon>Rhizopus</taxon>
    </lineage>
</organism>
<dbReference type="Gene3D" id="3.40.50.410">
    <property type="entry name" value="von Willebrand factor, type A domain"/>
    <property type="match status" value="1"/>
</dbReference>
<dbReference type="Pfam" id="PF02735">
    <property type="entry name" value="Ku"/>
    <property type="match status" value="2"/>
</dbReference>
<dbReference type="InterPro" id="IPR006165">
    <property type="entry name" value="Ku70"/>
</dbReference>
<dbReference type="GO" id="GO:0003678">
    <property type="term" value="F:DNA helicase activity"/>
    <property type="evidence" value="ECO:0007669"/>
    <property type="project" value="InterPro"/>
</dbReference>
<dbReference type="NCBIfam" id="TIGR00578">
    <property type="entry name" value="ku70"/>
    <property type="match status" value="1"/>
</dbReference>
<gene>
    <name evidence="18" type="ORF">G6F50_007041</name>
</gene>
<keyword evidence="10" id="KW-0779">Telomere</keyword>
<keyword evidence="8" id="KW-0347">Helicase</keyword>
<comment type="subcellular location">
    <subcellularLocation>
        <location evidence="2">Chromosome</location>
        <location evidence="2">Telomere</location>
    </subcellularLocation>
    <subcellularLocation>
        <location evidence="1">Nucleus</location>
    </subcellularLocation>
</comment>
<dbReference type="GO" id="GO:0016787">
    <property type="term" value="F:hydrolase activity"/>
    <property type="evidence" value="ECO:0007669"/>
    <property type="project" value="UniProtKB-KW"/>
</dbReference>
<evidence type="ECO:0000256" key="12">
    <source>
        <dbReference type="ARBA" id="ARBA00023172"/>
    </source>
</evidence>
<keyword evidence="7" id="KW-0378">Hydrolase</keyword>
<dbReference type="InterPro" id="IPR006164">
    <property type="entry name" value="DNA_bd_Ku70/Ku80"/>
</dbReference>
<evidence type="ECO:0000259" key="17">
    <source>
        <dbReference type="SMART" id="SM00559"/>
    </source>
</evidence>
<keyword evidence="9" id="KW-0067">ATP-binding</keyword>
<dbReference type="GO" id="GO:0043564">
    <property type="term" value="C:Ku70:Ku80 complex"/>
    <property type="evidence" value="ECO:0007669"/>
    <property type="project" value="InterPro"/>
</dbReference>
<evidence type="ECO:0000313" key="18">
    <source>
        <dbReference type="EMBL" id="KAG1568706.1"/>
    </source>
</evidence>
<dbReference type="GO" id="GO:0003690">
    <property type="term" value="F:double-stranded DNA binding"/>
    <property type="evidence" value="ECO:0007669"/>
    <property type="project" value="TreeGrafter"/>
</dbReference>
<keyword evidence="11" id="KW-0238">DNA-binding</keyword>
<evidence type="ECO:0000256" key="15">
    <source>
        <dbReference type="ARBA" id="ARBA00031811"/>
    </source>
</evidence>
<protein>
    <recommendedName>
        <fullName evidence="4">ATP-dependent DNA helicase II subunit 1</fullName>
    </recommendedName>
    <alternativeName>
        <fullName evidence="15">ATP-dependent DNA helicase II subunit Ku70</fullName>
    </alternativeName>
</protein>
<reference evidence="18 19" key="1">
    <citation type="journal article" date="2020" name="Microb. Genom.">
        <title>Genetic diversity of clinical and environmental Mucorales isolates obtained from an investigation of mucormycosis cases among solid organ transplant recipients.</title>
        <authorList>
            <person name="Nguyen M.H."/>
            <person name="Kaul D."/>
            <person name="Muto C."/>
            <person name="Cheng S.J."/>
            <person name="Richter R.A."/>
            <person name="Bruno V.M."/>
            <person name="Liu G."/>
            <person name="Beyhan S."/>
            <person name="Sundermann A.J."/>
            <person name="Mounaud S."/>
            <person name="Pasculle A.W."/>
            <person name="Nierman W.C."/>
            <person name="Driscoll E."/>
            <person name="Cumbie R."/>
            <person name="Clancy C.J."/>
            <person name="Dupont C.L."/>
        </authorList>
    </citation>
    <scope>NUCLEOTIDE SEQUENCE [LARGE SCALE GENOMIC DNA]</scope>
    <source>
        <strain evidence="18 19">GL24</strain>
    </source>
</reference>
<evidence type="ECO:0000256" key="3">
    <source>
        <dbReference type="ARBA" id="ARBA00005240"/>
    </source>
</evidence>
<keyword evidence="13" id="KW-0234">DNA repair</keyword>
<evidence type="ECO:0000256" key="2">
    <source>
        <dbReference type="ARBA" id="ARBA00004574"/>
    </source>
</evidence>
<evidence type="ECO:0000256" key="4">
    <source>
        <dbReference type="ARBA" id="ARBA00021796"/>
    </source>
</evidence>
<feature type="region of interest" description="Disordered" evidence="16">
    <location>
        <begin position="1"/>
        <end position="25"/>
    </location>
</feature>
<feature type="domain" description="Ku" evidence="17">
    <location>
        <begin position="299"/>
        <end position="421"/>
    </location>
</feature>
<dbReference type="CDD" id="cd00788">
    <property type="entry name" value="KU70"/>
    <property type="match status" value="1"/>
</dbReference>
<dbReference type="InterPro" id="IPR016194">
    <property type="entry name" value="SPOC-like_C_dom_sf"/>
</dbReference>
<dbReference type="InterPro" id="IPR047087">
    <property type="entry name" value="KU70_core_dom"/>
</dbReference>
<dbReference type="InterPro" id="IPR036465">
    <property type="entry name" value="vWFA_dom_sf"/>
</dbReference>
<dbReference type="GO" id="GO:0000723">
    <property type="term" value="P:telomere maintenance"/>
    <property type="evidence" value="ECO:0007669"/>
    <property type="project" value="InterPro"/>
</dbReference>
<dbReference type="Pfam" id="PF03731">
    <property type="entry name" value="Ku_N"/>
    <property type="match status" value="1"/>
</dbReference>
<dbReference type="CDD" id="cd01458">
    <property type="entry name" value="vWA_ku"/>
    <property type="match status" value="1"/>
</dbReference>
<evidence type="ECO:0000256" key="13">
    <source>
        <dbReference type="ARBA" id="ARBA00023204"/>
    </source>
</evidence>
<evidence type="ECO:0000256" key="8">
    <source>
        <dbReference type="ARBA" id="ARBA00022806"/>
    </source>
</evidence>